<organism evidence="2 3">
    <name type="scientific">Streptomyces mordarskii</name>
    <dbReference type="NCBI Taxonomy" id="1226758"/>
    <lineage>
        <taxon>Bacteria</taxon>
        <taxon>Bacillati</taxon>
        <taxon>Actinomycetota</taxon>
        <taxon>Actinomycetes</taxon>
        <taxon>Kitasatosporales</taxon>
        <taxon>Streptomycetaceae</taxon>
        <taxon>Streptomyces</taxon>
    </lineage>
</organism>
<sequence>MSQPATIPDALDAPRTPDAPDNAPTRRLPTFRHGPIQSRQAQWLRSGAMGRGRGGEGHIRTDAVRGTVPSVLCRAVLLLAAAIWVAPSCVHPAADHNGLSTGCPRRPADTAAWAEPHEKPVTHPSPGHGPSDVSGSGTGSGSDDCVTGPRGVVQALVPTPVPPLLLAEVPPPGGHRNPDSVRAPPDRPVRALGLHQLQVLRT</sequence>
<feature type="compositionally biased region" description="Low complexity" evidence="1">
    <location>
        <begin position="131"/>
        <end position="147"/>
    </location>
</feature>
<evidence type="ECO:0000256" key="1">
    <source>
        <dbReference type="SAM" id="MobiDB-lite"/>
    </source>
</evidence>
<dbReference type="EMBL" id="BAAABZ010000006">
    <property type="protein sequence ID" value="GAA0512399.1"/>
    <property type="molecule type" value="Genomic_DNA"/>
</dbReference>
<dbReference type="Proteomes" id="UP001501576">
    <property type="component" value="Unassembled WGS sequence"/>
</dbReference>
<evidence type="ECO:0000313" key="2">
    <source>
        <dbReference type="EMBL" id="GAA0512399.1"/>
    </source>
</evidence>
<feature type="region of interest" description="Disordered" evidence="1">
    <location>
        <begin position="164"/>
        <end position="190"/>
    </location>
</feature>
<feature type="compositionally biased region" description="Pro residues" evidence="1">
    <location>
        <begin position="164"/>
        <end position="173"/>
    </location>
</feature>
<gene>
    <name evidence="2" type="ORF">GCM10010390_13660</name>
</gene>
<proteinExistence type="predicted"/>
<evidence type="ECO:0000313" key="3">
    <source>
        <dbReference type="Proteomes" id="UP001501576"/>
    </source>
</evidence>
<accession>A0ABP3M3Q1</accession>
<feature type="compositionally biased region" description="Basic and acidic residues" evidence="1">
    <location>
        <begin position="176"/>
        <end position="189"/>
    </location>
</feature>
<keyword evidence="3" id="KW-1185">Reference proteome</keyword>
<reference evidence="3" key="1">
    <citation type="journal article" date="2019" name="Int. J. Syst. Evol. Microbiol.">
        <title>The Global Catalogue of Microorganisms (GCM) 10K type strain sequencing project: providing services to taxonomists for standard genome sequencing and annotation.</title>
        <authorList>
            <consortium name="The Broad Institute Genomics Platform"/>
            <consortium name="The Broad Institute Genome Sequencing Center for Infectious Disease"/>
            <person name="Wu L."/>
            <person name="Ma J."/>
        </authorList>
    </citation>
    <scope>NUCLEOTIDE SEQUENCE [LARGE SCALE GENOMIC DNA]</scope>
    <source>
        <strain evidence="3">JCM 5052</strain>
    </source>
</reference>
<comment type="caution">
    <text evidence="2">The sequence shown here is derived from an EMBL/GenBank/DDBJ whole genome shotgun (WGS) entry which is preliminary data.</text>
</comment>
<name>A0ABP3M3Q1_9ACTN</name>
<feature type="region of interest" description="Disordered" evidence="1">
    <location>
        <begin position="1"/>
        <end position="31"/>
    </location>
</feature>
<protein>
    <submittedName>
        <fullName evidence="2">Uncharacterized protein</fullName>
    </submittedName>
</protein>
<feature type="region of interest" description="Disordered" evidence="1">
    <location>
        <begin position="117"/>
        <end position="147"/>
    </location>
</feature>